<reference evidence="1" key="1">
    <citation type="submission" date="2025-08" db="UniProtKB">
        <authorList>
            <consortium name="Ensembl"/>
        </authorList>
    </citation>
    <scope>IDENTIFICATION</scope>
</reference>
<organism evidence="1 2">
    <name type="scientific">Cyprinus carpio</name>
    <name type="common">Common carp</name>
    <dbReference type="NCBI Taxonomy" id="7962"/>
    <lineage>
        <taxon>Eukaryota</taxon>
        <taxon>Metazoa</taxon>
        <taxon>Chordata</taxon>
        <taxon>Craniata</taxon>
        <taxon>Vertebrata</taxon>
        <taxon>Euteleostomi</taxon>
        <taxon>Actinopterygii</taxon>
        <taxon>Neopterygii</taxon>
        <taxon>Teleostei</taxon>
        <taxon>Ostariophysi</taxon>
        <taxon>Cypriniformes</taxon>
        <taxon>Cyprinidae</taxon>
        <taxon>Cyprininae</taxon>
        <taxon>Cyprinus</taxon>
    </lineage>
</organism>
<accession>A0A8C1UHM8</accession>
<dbReference type="Ensembl" id="ENSCCRT00015038845.1">
    <property type="protein sequence ID" value="ENSCCRP00015037548.1"/>
    <property type="gene ID" value="ENSCCRG00015015648.1"/>
</dbReference>
<dbReference type="Proteomes" id="UP000694700">
    <property type="component" value="Unplaced"/>
</dbReference>
<evidence type="ECO:0000313" key="2">
    <source>
        <dbReference type="Proteomes" id="UP000694700"/>
    </source>
</evidence>
<sequence>MRRGYKIYAAHHRIEMPVEMASLKCQPSSINQSSARNNNDGAAFMGLTHGAMIMLFVYKMKFPEQCSFCRPIRMVRC</sequence>
<protein>
    <submittedName>
        <fullName evidence="1">Uncharacterized protein</fullName>
    </submittedName>
</protein>
<dbReference type="AlphaFoldDB" id="A0A8C1UHM8"/>
<evidence type="ECO:0000313" key="1">
    <source>
        <dbReference type="Ensembl" id="ENSCCRP00015037548.1"/>
    </source>
</evidence>
<proteinExistence type="predicted"/>
<name>A0A8C1UHM8_CYPCA</name>